<keyword evidence="2" id="KW-1185">Reference proteome</keyword>
<dbReference type="RefSeq" id="WP_229812438.1">
    <property type="nucleotide sequence ID" value="NZ_BMRE01000006.1"/>
</dbReference>
<dbReference type="InterPro" id="IPR046828">
    <property type="entry name" value="RepSA"/>
</dbReference>
<dbReference type="Pfam" id="PF20199">
    <property type="entry name" value="RepSA"/>
    <property type="match status" value="1"/>
</dbReference>
<reference evidence="2" key="1">
    <citation type="journal article" date="2019" name="Int. J. Syst. Evol. Microbiol.">
        <title>The Global Catalogue of Microorganisms (GCM) 10K type strain sequencing project: providing services to taxonomists for standard genome sequencing and annotation.</title>
        <authorList>
            <consortium name="The Broad Institute Genomics Platform"/>
            <consortium name="The Broad Institute Genome Sequencing Center for Infectious Disease"/>
            <person name="Wu L."/>
            <person name="Ma J."/>
        </authorList>
    </citation>
    <scope>NUCLEOTIDE SEQUENCE [LARGE SCALE GENOMIC DNA]</scope>
    <source>
        <strain evidence="2">JCM 3296</strain>
    </source>
</reference>
<evidence type="ECO:0000313" key="2">
    <source>
        <dbReference type="Proteomes" id="UP000649573"/>
    </source>
</evidence>
<dbReference type="Proteomes" id="UP000649573">
    <property type="component" value="Unassembled WGS sequence"/>
</dbReference>
<sequence length="454" mass="50396">MALPANPHTTLEDRIARKVASPGYREWRAKVTATNGCAVPVRLFGAWQLHDANTRKVLAHHGGEIFVPCGNRRSAVCPSCSDRYAADAYHLMHAGLAGGSKGVPTTVTDKPRAFATLTAPSFGAVHNRSTTTNGKTRPCTGCGEYHHQADPRIGTAVDPGTYDYEGSVLWQANAGALWHRFRIALNRELANAAGLKVREFADHARLSYAKVAEYQRRGLVHFHAVVRVDGPDGPTDRTPSWVTSELLDSCVKAAAASVKLTVPRPDGVALDLRWGSQVDVRPIRANQAHEVENEDGSISETRLAAYVAKYATKTTGKTDGTDRPIRSQLCIDHAKVSDHHRRIIQTAWDLGGLPQYADLKLRRWAHMLGFRGHFLTKSKHYSTTFKSIRDERRAFRHTETLERLGLDADSVLVINDWAYQGNGYDTDAERELAAALAGRIRDNRRRKYEQETHR</sequence>
<proteinExistence type="predicted"/>
<name>A0ABQ2UH07_9PSEU</name>
<gene>
    <name evidence="1" type="ORF">GCM10010178_21560</name>
</gene>
<protein>
    <submittedName>
        <fullName evidence="1">Replication initiation protein</fullName>
    </submittedName>
</protein>
<organism evidence="1 2">
    <name type="scientific">Lentzea flava</name>
    <dbReference type="NCBI Taxonomy" id="103732"/>
    <lineage>
        <taxon>Bacteria</taxon>
        <taxon>Bacillati</taxon>
        <taxon>Actinomycetota</taxon>
        <taxon>Actinomycetes</taxon>
        <taxon>Pseudonocardiales</taxon>
        <taxon>Pseudonocardiaceae</taxon>
        <taxon>Lentzea</taxon>
    </lineage>
</organism>
<evidence type="ECO:0000313" key="1">
    <source>
        <dbReference type="EMBL" id="GGU29092.1"/>
    </source>
</evidence>
<dbReference type="EMBL" id="BMRE01000006">
    <property type="protein sequence ID" value="GGU29092.1"/>
    <property type="molecule type" value="Genomic_DNA"/>
</dbReference>
<comment type="caution">
    <text evidence="1">The sequence shown here is derived from an EMBL/GenBank/DDBJ whole genome shotgun (WGS) entry which is preliminary data.</text>
</comment>
<accession>A0ABQ2UH07</accession>